<dbReference type="EMBL" id="BGPR01003915">
    <property type="protein sequence ID" value="GBM93897.1"/>
    <property type="molecule type" value="Genomic_DNA"/>
</dbReference>
<organism evidence="1 2">
    <name type="scientific">Araneus ventricosus</name>
    <name type="common">Orbweaver spider</name>
    <name type="synonym">Epeira ventricosa</name>
    <dbReference type="NCBI Taxonomy" id="182803"/>
    <lineage>
        <taxon>Eukaryota</taxon>
        <taxon>Metazoa</taxon>
        <taxon>Ecdysozoa</taxon>
        <taxon>Arthropoda</taxon>
        <taxon>Chelicerata</taxon>
        <taxon>Arachnida</taxon>
        <taxon>Araneae</taxon>
        <taxon>Araneomorphae</taxon>
        <taxon>Entelegynae</taxon>
        <taxon>Araneoidea</taxon>
        <taxon>Araneidae</taxon>
        <taxon>Araneus</taxon>
    </lineage>
</organism>
<proteinExistence type="predicted"/>
<evidence type="ECO:0000313" key="1">
    <source>
        <dbReference type="EMBL" id="GBM93897.1"/>
    </source>
</evidence>
<name>A0A4Y2JVN9_ARAVE</name>
<dbReference type="AlphaFoldDB" id="A0A4Y2JVN9"/>
<sequence>MGSWFLEVSDDAGSGLPSNVIFEKNPICHLELFVVLPDFPLPLRALDPLLWICRRGSDILTMVRSRSLESGVPAQVSASSYDYGFKRRGLPPNDLCLQNGPSRSDAHV</sequence>
<gene>
    <name evidence="1" type="ORF">AVEN_104209_1</name>
</gene>
<comment type="caution">
    <text evidence="1">The sequence shown here is derived from an EMBL/GenBank/DDBJ whole genome shotgun (WGS) entry which is preliminary data.</text>
</comment>
<evidence type="ECO:0000313" key="2">
    <source>
        <dbReference type="Proteomes" id="UP000499080"/>
    </source>
</evidence>
<keyword evidence="2" id="KW-1185">Reference proteome</keyword>
<protein>
    <submittedName>
        <fullName evidence="1">Uncharacterized protein</fullName>
    </submittedName>
</protein>
<dbReference type="Proteomes" id="UP000499080">
    <property type="component" value="Unassembled WGS sequence"/>
</dbReference>
<reference evidence="1 2" key="1">
    <citation type="journal article" date="2019" name="Sci. Rep.">
        <title>Orb-weaving spider Araneus ventricosus genome elucidates the spidroin gene catalogue.</title>
        <authorList>
            <person name="Kono N."/>
            <person name="Nakamura H."/>
            <person name="Ohtoshi R."/>
            <person name="Moran D.A.P."/>
            <person name="Shinohara A."/>
            <person name="Yoshida Y."/>
            <person name="Fujiwara M."/>
            <person name="Mori M."/>
            <person name="Tomita M."/>
            <person name="Arakawa K."/>
        </authorList>
    </citation>
    <scope>NUCLEOTIDE SEQUENCE [LARGE SCALE GENOMIC DNA]</scope>
</reference>
<accession>A0A4Y2JVN9</accession>